<dbReference type="PROSITE" id="PS00028">
    <property type="entry name" value="ZINC_FINGER_C2H2_1"/>
    <property type="match status" value="2"/>
</dbReference>
<reference evidence="6" key="1">
    <citation type="submission" date="2016-06" db="UniProtKB">
        <authorList>
            <consortium name="WormBaseParasite"/>
        </authorList>
    </citation>
    <scope>IDENTIFICATION</scope>
</reference>
<keyword evidence="1" id="KW-0479">Metal-binding</keyword>
<evidence type="ECO:0000313" key="5">
    <source>
        <dbReference type="Proteomes" id="UP000275846"/>
    </source>
</evidence>
<dbReference type="SMART" id="SM00355">
    <property type="entry name" value="ZnF_C2H2"/>
    <property type="match status" value="2"/>
</dbReference>
<dbReference type="Proteomes" id="UP000275846">
    <property type="component" value="Unassembled WGS sequence"/>
</dbReference>
<evidence type="ECO:0000259" key="3">
    <source>
        <dbReference type="PROSITE" id="PS50157"/>
    </source>
</evidence>
<evidence type="ECO:0000313" key="6">
    <source>
        <dbReference type="WBParaSite" id="SSLN_0000283601-mRNA-1"/>
    </source>
</evidence>
<evidence type="ECO:0000256" key="2">
    <source>
        <dbReference type="SAM" id="SignalP"/>
    </source>
</evidence>
<sequence>MVPSYLLVLVILVCVKGATVAHVTGFAGPIIHYAHFRIRQQTSSDCGLVLEVLGQANEKMAGLVDETWSSTGKLNRTIDLHPAYQALRTRLRSVPTWSIIISPLIDVGGPTDTALPKPTTAAKETRVRRHSTSGRSKEVSNERSVWLDTFGNNAATIVQLQLLRHLLPTLLRPPPLTVTPGTNCPTSTVIAVTSQYSSPVNFTTATTTNTITNDAGSVINCPHCDRTFTSPIGLVGHLRIHHTKTDEPVPGAPTHSIDFHIRCSHCPHAVTHHMDIFGHMRIHDSGIHRNLDRTDTSCTPSAPANLTATVTPTTTNAFKPVFHKLIGLRHFITQCTRNITTALTAAKNASIFSPYLSPHDAHGNGRHRPSLPRLL</sequence>
<evidence type="ECO:0000313" key="4">
    <source>
        <dbReference type="EMBL" id="VDL89134.1"/>
    </source>
</evidence>
<proteinExistence type="predicted"/>
<dbReference type="WBParaSite" id="SSLN_0000283601-mRNA-1">
    <property type="protein sequence ID" value="SSLN_0000283601-mRNA-1"/>
    <property type="gene ID" value="SSLN_0000283601"/>
</dbReference>
<reference evidence="4 5" key="2">
    <citation type="submission" date="2018-11" db="EMBL/GenBank/DDBJ databases">
        <authorList>
            <consortium name="Pathogen Informatics"/>
        </authorList>
    </citation>
    <scope>NUCLEOTIDE SEQUENCE [LARGE SCALE GENOMIC DNA]</scope>
    <source>
        <strain evidence="4 5">NST_G2</strain>
    </source>
</reference>
<dbReference type="Gene3D" id="3.30.160.60">
    <property type="entry name" value="Classic Zinc Finger"/>
    <property type="match status" value="1"/>
</dbReference>
<organism evidence="6">
    <name type="scientific">Schistocephalus solidus</name>
    <name type="common">Tapeworm</name>
    <dbReference type="NCBI Taxonomy" id="70667"/>
    <lineage>
        <taxon>Eukaryota</taxon>
        <taxon>Metazoa</taxon>
        <taxon>Spiralia</taxon>
        <taxon>Lophotrochozoa</taxon>
        <taxon>Platyhelminthes</taxon>
        <taxon>Cestoda</taxon>
        <taxon>Eucestoda</taxon>
        <taxon>Diphyllobothriidea</taxon>
        <taxon>Diphyllobothriidae</taxon>
        <taxon>Schistocephalus</taxon>
    </lineage>
</organism>
<keyword evidence="1" id="KW-0862">Zinc</keyword>
<dbReference type="PROSITE" id="PS50157">
    <property type="entry name" value="ZINC_FINGER_C2H2_2"/>
    <property type="match status" value="1"/>
</dbReference>
<dbReference type="EMBL" id="UYSU01032324">
    <property type="protein sequence ID" value="VDL89134.1"/>
    <property type="molecule type" value="Genomic_DNA"/>
</dbReference>
<keyword evidence="1" id="KW-0863">Zinc-finger</keyword>
<dbReference type="GO" id="GO:0008270">
    <property type="term" value="F:zinc ion binding"/>
    <property type="evidence" value="ECO:0007669"/>
    <property type="project" value="UniProtKB-KW"/>
</dbReference>
<feature type="domain" description="C2H2-type" evidence="3">
    <location>
        <begin position="219"/>
        <end position="246"/>
    </location>
</feature>
<feature type="chain" id="PRO_5043141127" evidence="2">
    <location>
        <begin position="22"/>
        <end position="375"/>
    </location>
</feature>
<protein>
    <submittedName>
        <fullName evidence="6">C2H2-type domain-containing protein</fullName>
    </submittedName>
</protein>
<evidence type="ECO:0000256" key="1">
    <source>
        <dbReference type="PROSITE-ProRule" id="PRU00042"/>
    </source>
</evidence>
<feature type="signal peptide" evidence="2">
    <location>
        <begin position="1"/>
        <end position="21"/>
    </location>
</feature>
<dbReference type="InterPro" id="IPR013087">
    <property type="entry name" value="Znf_C2H2_type"/>
</dbReference>
<gene>
    <name evidence="4" type="ORF">SSLN_LOCUS2749</name>
</gene>
<accession>A0A183SEV1</accession>
<keyword evidence="5" id="KW-1185">Reference proteome</keyword>
<dbReference type="AlphaFoldDB" id="A0A183SEV1"/>
<name>A0A183SEV1_SCHSO</name>
<keyword evidence="2" id="KW-0732">Signal</keyword>